<feature type="non-terminal residue" evidence="1">
    <location>
        <position position="68"/>
    </location>
</feature>
<dbReference type="AlphaFoldDB" id="A0A0F9MU86"/>
<accession>A0A0F9MU86</accession>
<evidence type="ECO:0000313" key="1">
    <source>
        <dbReference type="EMBL" id="KKN02962.1"/>
    </source>
</evidence>
<comment type="caution">
    <text evidence="1">The sequence shown here is derived from an EMBL/GenBank/DDBJ whole genome shotgun (WGS) entry which is preliminary data.</text>
</comment>
<organism evidence="1">
    <name type="scientific">marine sediment metagenome</name>
    <dbReference type="NCBI Taxonomy" id="412755"/>
    <lineage>
        <taxon>unclassified sequences</taxon>
        <taxon>metagenomes</taxon>
        <taxon>ecological metagenomes</taxon>
    </lineage>
</organism>
<protein>
    <recommendedName>
        <fullName evidence="2">PFL domain-containing protein</fullName>
    </recommendedName>
</protein>
<gene>
    <name evidence="1" type="ORF">LCGC14_1112410</name>
</gene>
<proteinExistence type="predicted"/>
<dbReference type="EMBL" id="LAZR01005087">
    <property type="protein sequence ID" value="KKN02962.1"/>
    <property type="molecule type" value="Genomic_DNA"/>
</dbReference>
<sequence length="68" mass="7518">MSDRIEILKNSVNNAIRAICPERAILWTEYYKNKLNRNKPVEIGVLGIFPRKRTKASGAPAIPGLPGG</sequence>
<reference evidence="1" key="1">
    <citation type="journal article" date="2015" name="Nature">
        <title>Complex archaea that bridge the gap between prokaryotes and eukaryotes.</title>
        <authorList>
            <person name="Spang A."/>
            <person name="Saw J.H."/>
            <person name="Jorgensen S.L."/>
            <person name="Zaremba-Niedzwiedzka K."/>
            <person name="Martijn J."/>
            <person name="Lind A.E."/>
            <person name="van Eijk R."/>
            <person name="Schleper C."/>
            <person name="Guy L."/>
            <person name="Ettema T.J."/>
        </authorList>
    </citation>
    <scope>NUCLEOTIDE SEQUENCE</scope>
</reference>
<evidence type="ECO:0008006" key="2">
    <source>
        <dbReference type="Google" id="ProtNLM"/>
    </source>
</evidence>
<name>A0A0F9MU86_9ZZZZ</name>